<organism evidence="2 3">
    <name type="scientific">Pseudocercospora musae</name>
    <dbReference type="NCBI Taxonomy" id="113226"/>
    <lineage>
        <taxon>Eukaryota</taxon>
        <taxon>Fungi</taxon>
        <taxon>Dikarya</taxon>
        <taxon>Ascomycota</taxon>
        <taxon>Pezizomycotina</taxon>
        <taxon>Dothideomycetes</taxon>
        <taxon>Dothideomycetidae</taxon>
        <taxon>Mycosphaerellales</taxon>
        <taxon>Mycosphaerellaceae</taxon>
        <taxon>Pseudocercospora</taxon>
    </lineage>
</organism>
<dbReference type="GO" id="GO:0047372">
    <property type="term" value="F:monoacylglycerol lipase activity"/>
    <property type="evidence" value="ECO:0007669"/>
    <property type="project" value="TreeGrafter"/>
</dbReference>
<protein>
    <recommendedName>
        <fullName evidence="1">AB hydrolase-1 domain-containing protein</fullName>
    </recommendedName>
</protein>
<accession>A0A139I1W5</accession>
<dbReference type="Gene3D" id="3.40.50.1820">
    <property type="entry name" value="alpha/beta hydrolase"/>
    <property type="match status" value="1"/>
</dbReference>
<dbReference type="GO" id="GO:0016020">
    <property type="term" value="C:membrane"/>
    <property type="evidence" value="ECO:0007669"/>
    <property type="project" value="TreeGrafter"/>
</dbReference>
<dbReference type="GO" id="GO:0046464">
    <property type="term" value="P:acylglycerol catabolic process"/>
    <property type="evidence" value="ECO:0007669"/>
    <property type="project" value="TreeGrafter"/>
</dbReference>
<dbReference type="SUPFAM" id="SSF53474">
    <property type="entry name" value="alpha/beta-Hydrolases"/>
    <property type="match status" value="1"/>
</dbReference>
<dbReference type="OrthoDB" id="8119704at2759"/>
<evidence type="ECO:0000313" key="2">
    <source>
        <dbReference type="EMBL" id="KXT08643.1"/>
    </source>
</evidence>
<dbReference type="InterPro" id="IPR029058">
    <property type="entry name" value="AB_hydrolase_fold"/>
</dbReference>
<dbReference type="Proteomes" id="UP000073492">
    <property type="component" value="Unassembled WGS sequence"/>
</dbReference>
<gene>
    <name evidence="2" type="ORF">AC579_9422</name>
</gene>
<sequence length="286" mass="32381">MPFINHPNGQTTHYLLDDFADPWTPHETILIQHGFGRNSNFWYKWIPIISKKYRVIRRDARGHGHSSSPTKEDYKYSIDTILDEIIDTLDQLKIDKVHYFGESTGGIWGEFLAARHPERLLSLTICSSPLYMPQAAQKMLAFGHTSWAEACRQLGSRGWGQALLDVTKSDQDAPPGFTEWWLEQFSIPSGAGLGDHAELLCDPGFDARKIMHQIDVPMLLLTPANSVLVNKEEQIDLNRAVAGSQLEIIPGHGHEIYLDQADLCQQKFLEFLGDLGQDLHRRLSHA</sequence>
<dbReference type="STRING" id="113226.A0A139I1W5"/>
<evidence type="ECO:0000259" key="1">
    <source>
        <dbReference type="Pfam" id="PF00561"/>
    </source>
</evidence>
<evidence type="ECO:0000313" key="3">
    <source>
        <dbReference type="Proteomes" id="UP000073492"/>
    </source>
</evidence>
<dbReference type="Pfam" id="PF00561">
    <property type="entry name" value="Abhydrolase_1"/>
    <property type="match status" value="1"/>
</dbReference>
<dbReference type="AlphaFoldDB" id="A0A139I1W5"/>
<dbReference type="InterPro" id="IPR000073">
    <property type="entry name" value="AB_hydrolase_1"/>
</dbReference>
<dbReference type="InterPro" id="IPR050266">
    <property type="entry name" value="AB_hydrolase_sf"/>
</dbReference>
<keyword evidence="3" id="KW-1185">Reference proteome</keyword>
<reference evidence="2 3" key="1">
    <citation type="submission" date="2015-07" db="EMBL/GenBank/DDBJ databases">
        <title>Comparative genomics of the Sigatoka disease complex on banana suggests a link between parallel evolutionary changes in Pseudocercospora fijiensis and Pseudocercospora eumusae and increased virulence on the banana host.</title>
        <authorList>
            <person name="Chang T.-C."/>
            <person name="Salvucci A."/>
            <person name="Crous P.W."/>
            <person name="Stergiopoulos I."/>
        </authorList>
    </citation>
    <scope>NUCLEOTIDE SEQUENCE [LARGE SCALE GENOMIC DNA]</scope>
    <source>
        <strain evidence="2 3">CBS 116634</strain>
    </source>
</reference>
<proteinExistence type="predicted"/>
<dbReference type="EMBL" id="LFZO01000419">
    <property type="protein sequence ID" value="KXT08643.1"/>
    <property type="molecule type" value="Genomic_DNA"/>
</dbReference>
<comment type="caution">
    <text evidence="2">The sequence shown here is derived from an EMBL/GenBank/DDBJ whole genome shotgun (WGS) entry which is preliminary data.</text>
</comment>
<dbReference type="PANTHER" id="PTHR43798:SF33">
    <property type="entry name" value="HYDROLASE, PUTATIVE (AFU_ORTHOLOGUE AFUA_2G14860)-RELATED"/>
    <property type="match status" value="1"/>
</dbReference>
<name>A0A139I1W5_9PEZI</name>
<dbReference type="PANTHER" id="PTHR43798">
    <property type="entry name" value="MONOACYLGLYCEROL LIPASE"/>
    <property type="match status" value="1"/>
</dbReference>
<feature type="domain" description="AB hydrolase-1" evidence="1">
    <location>
        <begin position="28"/>
        <end position="259"/>
    </location>
</feature>